<proteinExistence type="predicted"/>
<organism evidence="1 2">
    <name type="scientific">Phanerochaete sordida</name>
    <dbReference type="NCBI Taxonomy" id="48140"/>
    <lineage>
        <taxon>Eukaryota</taxon>
        <taxon>Fungi</taxon>
        <taxon>Dikarya</taxon>
        <taxon>Basidiomycota</taxon>
        <taxon>Agaricomycotina</taxon>
        <taxon>Agaricomycetes</taxon>
        <taxon>Polyporales</taxon>
        <taxon>Phanerochaetaceae</taxon>
        <taxon>Phanerochaete</taxon>
    </lineage>
</organism>
<keyword evidence="2" id="KW-1185">Reference proteome</keyword>
<dbReference type="AlphaFoldDB" id="A0A9P3G3F0"/>
<dbReference type="EMBL" id="BPQB01000006">
    <property type="protein sequence ID" value="GJE87546.1"/>
    <property type="molecule type" value="Genomic_DNA"/>
</dbReference>
<protein>
    <submittedName>
        <fullName evidence="1">Uncharacterized protein</fullName>
    </submittedName>
</protein>
<evidence type="ECO:0000313" key="1">
    <source>
        <dbReference type="EMBL" id="GJE87546.1"/>
    </source>
</evidence>
<comment type="caution">
    <text evidence="1">The sequence shown here is derived from an EMBL/GenBank/DDBJ whole genome shotgun (WGS) entry which is preliminary data.</text>
</comment>
<evidence type="ECO:0000313" key="2">
    <source>
        <dbReference type="Proteomes" id="UP000703269"/>
    </source>
</evidence>
<name>A0A9P3G3F0_9APHY</name>
<gene>
    <name evidence="1" type="ORF">PsYK624_036290</name>
</gene>
<accession>A0A9P3G3F0</accession>
<sequence length="711" mass="79805">MAQETAASIAVDIKSISAEDEVSFLAELRLTREDRTSKAEAVEDVIELCQELYYTKSSEPTSLEWKYTSLLLSICGGRGRVVLQAICIASIKWRSLELWNKAIEFCILTKSVSVLRGRWIVLAIAQFGFQPVQPSLAKIFGSDTALRPAIGLCDELLDAYTKFLPDQAILWIPKCRERLCEAFDTSSKDTYDRFIYKCLTEGGLVNVQKRILPFCVETSSEDYLCELSQRIYRTEVFMESKVKSEVVRSLMDAALEKSEFGCHLGNGEFGSNDRPWTWMSRYSEIDRPDAAIALARKLVTRVGSSSQGVVQQIISTISEAHKCQNIPKTQAAALCLVVPLEQGAWNMFEQDLIGKQHAPHDYASASHTLSGLPSFSFLIELGDSNVFATRMLERLPGIHPYYQYQIIHQLRKQLSRLFERGPPGDIMEKLNKMIKAATAISSTTAVPWLGLLSPLLDADMCNEARSLADTIISEFCPSPAFKLVDKGAGGQQKHPNDKTSIQEMVKKLIRITEETYALGGLGPAIARLMVLWAELGMEAAPTDADALAESERALKTCLDQFTCNCSTCHEIRTFLESERLHSVLKIANLSPGSSKTSDSARHVEQKLKDYPTVASVEVELCAHNEQLRDVWIRKSPQLFRPSQWQGYIDTLWEMVNRVDKDDATRRRILGPEYDLLQKWLSDRPSPTTTRGSKRVATTNKVDFGSKRFRLI</sequence>
<dbReference type="Proteomes" id="UP000703269">
    <property type="component" value="Unassembled WGS sequence"/>
</dbReference>
<reference evidence="1 2" key="1">
    <citation type="submission" date="2021-08" db="EMBL/GenBank/DDBJ databases">
        <title>Draft Genome Sequence of Phanerochaete sordida strain YK-624.</title>
        <authorList>
            <person name="Mori T."/>
            <person name="Dohra H."/>
            <person name="Suzuki T."/>
            <person name="Kawagishi H."/>
            <person name="Hirai H."/>
        </authorList>
    </citation>
    <scope>NUCLEOTIDE SEQUENCE [LARGE SCALE GENOMIC DNA]</scope>
    <source>
        <strain evidence="1 2">YK-624</strain>
    </source>
</reference>
<dbReference type="OrthoDB" id="10599586at2759"/>